<dbReference type="PANTHER" id="PTHR44653:SF2">
    <property type="entry name" value="DNAJ HOMOLOG SUBFAMILY C MEMBER 1"/>
    <property type="match status" value="1"/>
</dbReference>
<organism evidence="10 11">
    <name type="scientific">Ascosphaera apis ARSEF 7405</name>
    <dbReference type="NCBI Taxonomy" id="392613"/>
    <lineage>
        <taxon>Eukaryota</taxon>
        <taxon>Fungi</taxon>
        <taxon>Dikarya</taxon>
        <taxon>Ascomycota</taxon>
        <taxon>Pezizomycotina</taxon>
        <taxon>Eurotiomycetes</taxon>
        <taxon>Eurotiomycetidae</taxon>
        <taxon>Onygenales</taxon>
        <taxon>Ascosphaeraceae</taxon>
        <taxon>Ascosphaera</taxon>
    </lineage>
</organism>
<dbReference type="GO" id="GO:0012505">
    <property type="term" value="C:endomembrane system"/>
    <property type="evidence" value="ECO:0007669"/>
    <property type="project" value="UniProtKB-SubCell"/>
</dbReference>
<keyword evidence="1 7" id="KW-0812">Transmembrane</keyword>
<feature type="region of interest" description="Disordered" evidence="6">
    <location>
        <begin position="236"/>
        <end position="292"/>
    </location>
</feature>
<keyword evidence="4 7" id="KW-0472">Membrane</keyword>
<name>A0A162ID20_9EURO</name>
<evidence type="ECO:0000256" key="7">
    <source>
        <dbReference type="SAM" id="Phobius"/>
    </source>
</evidence>
<evidence type="ECO:0000256" key="5">
    <source>
        <dbReference type="ARBA" id="ARBA00037847"/>
    </source>
</evidence>
<dbReference type="InterPro" id="IPR052606">
    <property type="entry name" value="DnaJ_domain_protein"/>
</dbReference>
<accession>A0A162ID20</accession>
<evidence type="ECO:0000313" key="10">
    <source>
        <dbReference type="EMBL" id="KZZ87292.1"/>
    </source>
</evidence>
<keyword evidence="11" id="KW-1185">Reference proteome</keyword>
<feature type="compositionally biased region" description="Polar residues" evidence="6">
    <location>
        <begin position="244"/>
        <end position="258"/>
    </location>
</feature>
<dbReference type="Gene3D" id="1.10.287.110">
    <property type="entry name" value="DnaJ domain"/>
    <property type="match status" value="1"/>
</dbReference>
<feature type="compositionally biased region" description="Basic and acidic residues" evidence="6">
    <location>
        <begin position="263"/>
        <end position="275"/>
    </location>
</feature>
<dbReference type="OrthoDB" id="413400at2759"/>
<comment type="subcellular location">
    <subcellularLocation>
        <location evidence="5">Endomembrane system</location>
        <topology evidence="5">Single-pass membrane protein</topology>
    </subcellularLocation>
</comment>
<proteinExistence type="predicted"/>
<dbReference type="Proteomes" id="UP000242877">
    <property type="component" value="Unassembled WGS sequence"/>
</dbReference>
<dbReference type="InterPro" id="IPR001623">
    <property type="entry name" value="DnaJ_domain"/>
</dbReference>
<evidence type="ECO:0000256" key="2">
    <source>
        <dbReference type="ARBA" id="ARBA00022729"/>
    </source>
</evidence>
<evidence type="ECO:0000256" key="6">
    <source>
        <dbReference type="SAM" id="MobiDB-lite"/>
    </source>
</evidence>
<evidence type="ECO:0000313" key="11">
    <source>
        <dbReference type="Proteomes" id="UP000242877"/>
    </source>
</evidence>
<dbReference type="InterPro" id="IPR036869">
    <property type="entry name" value="J_dom_sf"/>
</dbReference>
<feature type="signal peptide" evidence="8">
    <location>
        <begin position="1"/>
        <end position="20"/>
    </location>
</feature>
<dbReference type="EMBL" id="AZGZ01000036">
    <property type="protein sequence ID" value="KZZ87292.1"/>
    <property type="molecule type" value="Genomic_DNA"/>
</dbReference>
<dbReference type="AlphaFoldDB" id="A0A162ID20"/>
<dbReference type="PROSITE" id="PS50076">
    <property type="entry name" value="DNAJ_2"/>
    <property type="match status" value="1"/>
</dbReference>
<keyword evidence="2 8" id="KW-0732">Signal</keyword>
<evidence type="ECO:0000256" key="1">
    <source>
        <dbReference type="ARBA" id="ARBA00022692"/>
    </source>
</evidence>
<dbReference type="VEuPathDB" id="FungiDB:AAP_05816"/>
<evidence type="ECO:0000256" key="8">
    <source>
        <dbReference type="SAM" id="SignalP"/>
    </source>
</evidence>
<feature type="chain" id="PRO_5007835370" evidence="8">
    <location>
        <begin position="21"/>
        <end position="376"/>
    </location>
</feature>
<dbReference type="PRINTS" id="PR00625">
    <property type="entry name" value="JDOMAIN"/>
</dbReference>
<feature type="region of interest" description="Disordered" evidence="6">
    <location>
        <begin position="90"/>
        <end position="116"/>
    </location>
</feature>
<evidence type="ECO:0000256" key="4">
    <source>
        <dbReference type="ARBA" id="ARBA00023136"/>
    </source>
</evidence>
<gene>
    <name evidence="10" type="ORF">AAP_05816</name>
</gene>
<feature type="compositionally biased region" description="Basic residues" evidence="6">
    <location>
        <begin position="91"/>
        <end position="107"/>
    </location>
</feature>
<dbReference type="PANTHER" id="PTHR44653">
    <property type="entry name" value="DNAJ HOMOLOG SUBFAMILY C MEMBER 1"/>
    <property type="match status" value="1"/>
</dbReference>
<comment type="caution">
    <text evidence="10">The sequence shown here is derived from an EMBL/GenBank/DDBJ whole genome shotgun (WGS) entry which is preliminary data.</text>
</comment>
<evidence type="ECO:0000259" key="9">
    <source>
        <dbReference type="PROSITE" id="PS50076"/>
    </source>
</evidence>
<reference evidence="10 11" key="1">
    <citation type="journal article" date="2016" name="Genome Biol. Evol.">
        <title>Divergent and convergent evolution of fungal pathogenicity.</title>
        <authorList>
            <person name="Shang Y."/>
            <person name="Xiao G."/>
            <person name="Zheng P."/>
            <person name="Cen K."/>
            <person name="Zhan S."/>
            <person name="Wang C."/>
        </authorList>
    </citation>
    <scope>NUCLEOTIDE SEQUENCE [LARGE SCALE GENOMIC DNA]</scope>
    <source>
        <strain evidence="10 11">ARSEF 7405</strain>
    </source>
</reference>
<evidence type="ECO:0000256" key="3">
    <source>
        <dbReference type="ARBA" id="ARBA00022989"/>
    </source>
</evidence>
<dbReference type="SMART" id="SM00271">
    <property type="entry name" value="DnaJ"/>
    <property type="match status" value="1"/>
</dbReference>
<keyword evidence="3 7" id="KW-1133">Transmembrane helix</keyword>
<sequence>MRASILRLLFCALLVVAVSAWTKEDQEIFRINDEIQESEGSNVTFYDYLGVNRTAKHAEIIKAYRKKSKSMHPDKVKRAFIAEYRAEKLHENRKKNSSNKKHNRKSGVHVAKNPSKRQIDRAVKLATQRYARLAVIRDILTGPGRERYDHFLKNGFPMWKGTGYYYSRFRPGLGSVLLGLYVVFAGLAHYAAMKLNYTRQKQFTEFCMKYARRTAWGDEMGIGAVANLGTGADAGPSPVAAPTAETNGTEGASGATLTRRQKRMMDRESRKESKKNAGKNAPDASSPMAEVPVNVPGSYGERRRVDLPNGVPVIVDSMGDVFIEEHDDEGNTWEEILNIDMIPKPQFTKTAMFTFPVWVMDKVKSKFVREPREEEE</sequence>
<dbReference type="SUPFAM" id="SSF46565">
    <property type="entry name" value="Chaperone J-domain"/>
    <property type="match status" value="1"/>
</dbReference>
<protein>
    <submittedName>
        <fullName evidence="10">DnaJ domain-containing protein</fullName>
    </submittedName>
</protein>
<dbReference type="Pfam" id="PF00226">
    <property type="entry name" value="DnaJ"/>
    <property type="match status" value="1"/>
</dbReference>
<feature type="domain" description="J" evidence="9">
    <location>
        <begin position="44"/>
        <end position="152"/>
    </location>
</feature>
<feature type="transmembrane region" description="Helical" evidence="7">
    <location>
        <begin position="172"/>
        <end position="192"/>
    </location>
</feature>
<dbReference type="CDD" id="cd06257">
    <property type="entry name" value="DnaJ"/>
    <property type="match status" value="1"/>
</dbReference>